<dbReference type="PANTHER" id="PTHR46847">
    <property type="entry name" value="D-ALLOSE-BINDING PERIPLASMIC PROTEIN-RELATED"/>
    <property type="match status" value="1"/>
</dbReference>
<reference evidence="6 9" key="3">
    <citation type="submission" date="2018-07" db="EMBL/GenBank/DDBJ databases">
        <title>Genome sequence of extremly halophilic archaeon Halopelagius longus strain BC12-B1.</title>
        <authorList>
            <person name="Zhang X."/>
        </authorList>
    </citation>
    <scope>NUCLEOTIDE SEQUENCE [LARGE SCALE GENOMIC DNA]</scope>
    <source>
        <strain evidence="6 9">BC12-B1</strain>
    </source>
</reference>
<protein>
    <submittedName>
        <fullName evidence="7">Ribose transport system substrate-binding protein</fullName>
    </submittedName>
    <submittedName>
        <fullName evidence="6">Sugar ABC transporter substrate-binding protein</fullName>
    </submittedName>
</protein>
<dbReference type="SUPFAM" id="SSF53822">
    <property type="entry name" value="Periplasmic binding protein-like I"/>
    <property type="match status" value="1"/>
</dbReference>
<reference evidence="8" key="1">
    <citation type="submission" date="2016-10" db="EMBL/GenBank/DDBJ databases">
        <authorList>
            <person name="Varghese N."/>
            <person name="Submissions S."/>
        </authorList>
    </citation>
    <scope>NUCLEOTIDE SEQUENCE [LARGE SCALE GENOMIC DNA]</scope>
    <source>
        <strain evidence="8">CGMCC 1.12397</strain>
    </source>
</reference>
<dbReference type="GO" id="GO:0030246">
    <property type="term" value="F:carbohydrate binding"/>
    <property type="evidence" value="ECO:0007669"/>
    <property type="project" value="UniProtKB-ARBA"/>
</dbReference>
<evidence type="ECO:0000256" key="1">
    <source>
        <dbReference type="ARBA" id="ARBA00004196"/>
    </source>
</evidence>
<evidence type="ECO:0000313" key="6">
    <source>
        <dbReference type="EMBL" id="RDI70175.1"/>
    </source>
</evidence>
<dbReference type="Proteomes" id="UP000199289">
    <property type="component" value="Unassembled WGS sequence"/>
</dbReference>
<dbReference type="AlphaFoldDB" id="A0A1H1FBF7"/>
<name>A0A1H1FBF7_9EURY</name>
<evidence type="ECO:0000256" key="2">
    <source>
        <dbReference type="ARBA" id="ARBA00007639"/>
    </source>
</evidence>
<dbReference type="EMBL" id="QQST01000002">
    <property type="protein sequence ID" value="RDI70175.1"/>
    <property type="molecule type" value="Genomic_DNA"/>
</dbReference>
<dbReference type="InterPro" id="IPR025997">
    <property type="entry name" value="SBP_2_dom"/>
</dbReference>
<accession>A0A1H1FBF7</accession>
<dbReference type="PROSITE" id="PS51318">
    <property type="entry name" value="TAT"/>
    <property type="match status" value="1"/>
</dbReference>
<feature type="domain" description="Periplasmic binding protein" evidence="5">
    <location>
        <begin position="65"/>
        <end position="326"/>
    </location>
</feature>
<comment type="similarity">
    <text evidence="2">Belongs to the bacterial solute-binding protein 2 family.</text>
</comment>
<dbReference type="EMBL" id="FNKQ01000004">
    <property type="protein sequence ID" value="SDQ98443.1"/>
    <property type="molecule type" value="Genomic_DNA"/>
</dbReference>
<dbReference type="OrthoDB" id="233765at2157"/>
<feature type="region of interest" description="Disordered" evidence="4">
    <location>
        <begin position="26"/>
        <end position="65"/>
    </location>
</feature>
<dbReference type="Proteomes" id="UP000255421">
    <property type="component" value="Unassembled WGS sequence"/>
</dbReference>
<dbReference type="CDD" id="cd01536">
    <property type="entry name" value="PBP1_ABC_sugar_binding-like"/>
    <property type="match status" value="1"/>
</dbReference>
<evidence type="ECO:0000256" key="4">
    <source>
        <dbReference type="SAM" id="MobiDB-lite"/>
    </source>
</evidence>
<dbReference type="Gene3D" id="3.40.50.2300">
    <property type="match status" value="2"/>
</dbReference>
<proteinExistence type="inferred from homology"/>
<sequence length="399" mass="42936">MRYSDRRSFIKIAGGAAVSTALAGCSGGQGGTGGTDSGSTESDGTGGSGGATGGDDGGSADSKRIGISQHRAGGSWITAFFEAGKLYARQQGYQLETFVHEQDAAKQISQVRQMVNQEYDGIVLVPWNESLNGVIQEATDAGIPVFTANNDAPTSAVKSFTAFGNYGAGRTCAEKMYEALGNQKPDVDTYRILNVRGDFFGASNRRTNGFLETIKQHDDVEIVDTVQTDWTRSTALSKVQTWLNGNEVPHGIYSSNMTSGLGTYTALDRQGLVRPKGDADHVVLTQLDGGPEVNPKIGSGQIDAAVDQPNYFYIPLAIKQMQNYWENGDDAIPEPGTELTAEDYSFEPVEHKGVQLWSEPIWAPATVEQKDGHPHVKTNGIVITQENAEAPYLWGNIWN</sequence>
<keyword evidence="9" id="KW-1185">Reference proteome</keyword>
<dbReference type="PROSITE" id="PS51257">
    <property type="entry name" value="PROKAR_LIPOPROTEIN"/>
    <property type="match status" value="1"/>
</dbReference>
<dbReference type="InterPro" id="IPR028082">
    <property type="entry name" value="Peripla_BP_I"/>
</dbReference>
<feature type="compositionally biased region" description="Gly residues" evidence="4">
    <location>
        <begin position="26"/>
        <end position="36"/>
    </location>
</feature>
<evidence type="ECO:0000313" key="7">
    <source>
        <dbReference type="EMBL" id="SDQ98443.1"/>
    </source>
</evidence>
<evidence type="ECO:0000313" key="8">
    <source>
        <dbReference type="Proteomes" id="UP000199289"/>
    </source>
</evidence>
<dbReference type="RefSeq" id="WP_092538645.1">
    <property type="nucleotide sequence ID" value="NZ_FNKQ01000004.1"/>
</dbReference>
<evidence type="ECO:0000256" key="3">
    <source>
        <dbReference type="ARBA" id="ARBA00022729"/>
    </source>
</evidence>
<feature type="compositionally biased region" description="Gly residues" evidence="4">
    <location>
        <begin position="44"/>
        <end position="57"/>
    </location>
</feature>
<dbReference type="InterPro" id="IPR006311">
    <property type="entry name" value="TAT_signal"/>
</dbReference>
<dbReference type="PANTHER" id="PTHR46847:SF1">
    <property type="entry name" value="D-ALLOSE-BINDING PERIPLASMIC PROTEIN-RELATED"/>
    <property type="match status" value="1"/>
</dbReference>
<reference evidence="7" key="2">
    <citation type="submission" date="2016-10" db="EMBL/GenBank/DDBJ databases">
        <authorList>
            <person name="de Groot N.N."/>
        </authorList>
    </citation>
    <scope>NUCLEOTIDE SEQUENCE [LARGE SCALE GENOMIC DNA]</scope>
    <source>
        <strain evidence="7">CGMCC 1.12397</strain>
    </source>
</reference>
<gene>
    <name evidence="6" type="ORF">DWB78_16290</name>
    <name evidence="7" type="ORF">SAMN05216278_3127</name>
</gene>
<evidence type="ECO:0000259" key="5">
    <source>
        <dbReference type="Pfam" id="PF13407"/>
    </source>
</evidence>
<dbReference type="Pfam" id="PF13407">
    <property type="entry name" value="Peripla_BP_4"/>
    <property type="match status" value="1"/>
</dbReference>
<evidence type="ECO:0000313" key="9">
    <source>
        <dbReference type="Proteomes" id="UP000255421"/>
    </source>
</evidence>
<comment type="subcellular location">
    <subcellularLocation>
        <location evidence="1">Cell envelope</location>
    </subcellularLocation>
</comment>
<organism evidence="7 8">
    <name type="scientific">Halopelagius longus</name>
    <dbReference type="NCBI Taxonomy" id="1236180"/>
    <lineage>
        <taxon>Archaea</taxon>
        <taxon>Methanobacteriati</taxon>
        <taxon>Methanobacteriota</taxon>
        <taxon>Stenosarchaea group</taxon>
        <taxon>Halobacteria</taxon>
        <taxon>Halobacteriales</taxon>
        <taxon>Haloferacaceae</taxon>
    </lineage>
</organism>
<keyword evidence="3" id="KW-0732">Signal</keyword>